<sequence>MKDKEYIIFCDESAKKGEFYSNFYGGVMVGLSQYDRIKERLESKRDELGFRNELKWQKVTDAYLDRYISFIQVFFDELRAGNLKVRIMFRQNRYVRRFDDPEEKALEYFKLYYQFIKHSFGLKHMEHAHPEVYLRLYFDQFPDTSERAEQFKGYLGMLEAMRHFEKARIRIREGDITEIKSHEHILLQGLDIVLGSMFFRLNDLHKAIPEGKHRRGKRTVAKEKLYKFILSEIKTVYPNFNIGISTGAKSEDACWKDPYRHWKFVPRDHVIDKSKGKRAKK</sequence>
<dbReference type="InterPro" id="IPR024524">
    <property type="entry name" value="DUF3800"/>
</dbReference>
<evidence type="ECO:0000313" key="1">
    <source>
        <dbReference type="EMBL" id="VGO17754.1"/>
    </source>
</evidence>
<keyword evidence="2" id="KW-1185">Reference proteome</keyword>
<dbReference type="Pfam" id="PF12686">
    <property type="entry name" value="DUF3800"/>
    <property type="match status" value="1"/>
</dbReference>
<evidence type="ECO:0008006" key="3">
    <source>
        <dbReference type="Google" id="ProtNLM"/>
    </source>
</evidence>
<dbReference type="Proteomes" id="UP000366872">
    <property type="component" value="Unassembled WGS sequence"/>
</dbReference>
<dbReference type="EMBL" id="CAAHFG010000005">
    <property type="protein sequence ID" value="VGO17754.1"/>
    <property type="molecule type" value="Genomic_DNA"/>
</dbReference>
<protein>
    <recommendedName>
        <fullName evidence="3">DUF3800 domain-containing protein</fullName>
    </recommendedName>
</protein>
<dbReference type="AlphaFoldDB" id="A0A6C2UEF8"/>
<name>A0A6C2UEF8_PONDE</name>
<proteinExistence type="predicted"/>
<dbReference type="RefSeq" id="WP_136083231.1">
    <property type="nucleotide sequence ID" value="NZ_CAAHFG010000005.1"/>
</dbReference>
<reference evidence="1 2" key="1">
    <citation type="submission" date="2019-04" db="EMBL/GenBank/DDBJ databases">
        <authorList>
            <person name="Van Vliet M D."/>
        </authorList>
    </citation>
    <scope>NUCLEOTIDE SEQUENCE [LARGE SCALE GENOMIC DNA]</scope>
    <source>
        <strain evidence="1 2">F1</strain>
    </source>
</reference>
<organism evidence="1 2">
    <name type="scientific">Pontiella desulfatans</name>
    <dbReference type="NCBI Taxonomy" id="2750659"/>
    <lineage>
        <taxon>Bacteria</taxon>
        <taxon>Pseudomonadati</taxon>
        <taxon>Kiritimatiellota</taxon>
        <taxon>Kiritimatiellia</taxon>
        <taxon>Kiritimatiellales</taxon>
        <taxon>Pontiellaceae</taxon>
        <taxon>Pontiella</taxon>
    </lineage>
</organism>
<evidence type="ECO:0000313" key="2">
    <source>
        <dbReference type="Proteomes" id="UP000366872"/>
    </source>
</evidence>
<accession>A0A6C2UEF8</accession>
<gene>
    <name evidence="1" type="ORF">PDESU_06356</name>
</gene>